<name>A0A7C9NRW6_9LACO</name>
<keyword evidence="2" id="KW-0812">Transmembrane</keyword>
<organism evidence="4 5">
    <name type="scientific">Furfurilactobacillus rossiae</name>
    <dbReference type="NCBI Taxonomy" id="231049"/>
    <lineage>
        <taxon>Bacteria</taxon>
        <taxon>Bacillati</taxon>
        <taxon>Bacillota</taxon>
        <taxon>Bacilli</taxon>
        <taxon>Lactobacillales</taxon>
        <taxon>Lactobacillaceae</taxon>
        <taxon>Furfurilactobacillus</taxon>
    </lineage>
</organism>
<proteinExistence type="predicted"/>
<feature type="transmembrane region" description="Helical" evidence="2">
    <location>
        <begin position="79"/>
        <end position="96"/>
    </location>
</feature>
<comment type="caution">
    <text evidence="4">The sequence shown here is derived from an EMBL/GenBank/DDBJ whole genome shotgun (WGS) entry which is preliminary data.</text>
</comment>
<evidence type="ECO:0000256" key="2">
    <source>
        <dbReference type="SAM" id="Phobius"/>
    </source>
</evidence>
<gene>
    <name evidence="4" type="ORF">GB992_05990</name>
</gene>
<feature type="transmembrane region" description="Helical" evidence="2">
    <location>
        <begin position="126"/>
        <end position="145"/>
    </location>
</feature>
<accession>A0A7C9NRW6</accession>
<dbReference type="Proteomes" id="UP000480570">
    <property type="component" value="Unassembled WGS sequence"/>
</dbReference>
<dbReference type="RefSeq" id="WP_161001634.1">
    <property type="nucleotide sequence ID" value="NZ_CP185253.1"/>
</dbReference>
<feature type="region of interest" description="Disordered" evidence="1">
    <location>
        <begin position="44"/>
        <end position="71"/>
    </location>
</feature>
<protein>
    <submittedName>
        <fullName evidence="4">Zinc-ribbon domain-containing protein</fullName>
    </submittedName>
</protein>
<reference evidence="4 5" key="1">
    <citation type="journal article" date="2019" name="Appl. Environ. Microbiol.">
        <title>Genetic determinants of hydroxycinnamic acid metabolism in heterofermentative lactobacilli.</title>
        <authorList>
            <person name="Gaur G."/>
            <person name="Oh J.H."/>
            <person name="Filannino P."/>
            <person name="Gobbetti M."/>
            <person name="van Pijkeren J.P."/>
            <person name="Ganzle M.G."/>
        </authorList>
    </citation>
    <scope>NUCLEOTIDE SEQUENCE [LARGE SCALE GENOMIC DNA]</scope>
    <source>
        <strain evidence="4 5">FUA3583</strain>
    </source>
</reference>
<dbReference type="EMBL" id="WEZT01000008">
    <property type="protein sequence ID" value="MYV05411.1"/>
    <property type="molecule type" value="Genomic_DNA"/>
</dbReference>
<dbReference type="InterPro" id="IPR026870">
    <property type="entry name" value="Zinc_ribbon_dom"/>
</dbReference>
<evidence type="ECO:0000256" key="1">
    <source>
        <dbReference type="SAM" id="MobiDB-lite"/>
    </source>
</evidence>
<evidence type="ECO:0000313" key="5">
    <source>
        <dbReference type="Proteomes" id="UP000480570"/>
    </source>
</evidence>
<keyword evidence="2" id="KW-0472">Membrane</keyword>
<dbReference type="AlphaFoldDB" id="A0A7C9NRW6"/>
<evidence type="ECO:0000313" key="4">
    <source>
        <dbReference type="EMBL" id="MYV05411.1"/>
    </source>
</evidence>
<dbReference type="Pfam" id="PF13240">
    <property type="entry name" value="Zn_Ribbon_1"/>
    <property type="match status" value="1"/>
</dbReference>
<feature type="domain" description="Zinc-ribbon" evidence="3">
    <location>
        <begin position="3"/>
        <end position="24"/>
    </location>
</feature>
<keyword evidence="2" id="KW-1133">Transmembrane helix</keyword>
<sequence length="146" mass="15766">MKFCPQCGTQNNSSAQFCINCGFHFDISESETPDSATIASTTSFNTSEGHYEPSPTSKIEQEHGQTNVSPQENLKGRNFGVTVAIIIGGFSGAFYASGWRVMATAFNILGGVVITELNGSNLNRRSIFQIFLMGITASVVTFMSIF</sequence>
<evidence type="ECO:0000259" key="3">
    <source>
        <dbReference type="Pfam" id="PF13240"/>
    </source>
</evidence>